<evidence type="ECO:0000313" key="1">
    <source>
        <dbReference type="EMBL" id="MDR8263431.1"/>
    </source>
</evidence>
<comment type="caution">
    <text evidence="1">The sequence shown here is derived from an EMBL/GenBank/DDBJ whole genome shotgun (WGS) entry which is preliminary data.</text>
</comment>
<feature type="non-terminal residue" evidence="1">
    <location>
        <position position="79"/>
    </location>
</feature>
<proteinExistence type="predicted"/>
<sequence>MFSLFTREKAAAPVPQAEEKAVLKPSLRKSGKLKISDEQARYHREPPLIDYLPWVEYLPSSQSILLDDGVSVGAVFDVL</sequence>
<protein>
    <submittedName>
        <fullName evidence="1">Uncharacterized protein</fullName>
    </submittedName>
</protein>
<name>A0ABD5DGG1_ACIBA</name>
<reference evidence="1" key="1">
    <citation type="submission" date="2019-07" db="EMBL/GenBank/DDBJ databases">
        <title>Biological characteristics of mucoid Acinetobacter baumannii from a general hospital in China.</title>
        <authorList>
            <person name="Hua X."/>
            <person name="Yu Y."/>
        </authorList>
    </citation>
    <scope>NUCLEOTIDE SEQUENCE [LARGE SCALE GENOMIC DNA]</scope>
    <source>
        <strain evidence="1">N41</strain>
    </source>
</reference>
<gene>
    <name evidence="1" type="ORF">FPK87_23715</name>
</gene>
<dbReference type="AlphaFoldDB" id="A0ABD5DGG1"/>
<dbReference type="EMBL" id="VMBB01000722">
    <property type="protein sequence ID" value="MDR8263431.1"/>
    <property type="molecule type" value="Genomic_DNA"/>
</dbReference>
<accession>A0ABD5DGG1</accession>
<organism evidence="1">
    <name type="scientific">Acinetobacter baumannii</name>
    <dbReference type="NCBI Taxonomy" id="470"/>
    <lineage>
        <taxon>Bacteria</taxon>
        <taxon>Pseudomonadati</taxon>
        <taxon>Pseudomonadota</taxon>
        <taxon>Gammaproteobacteria</taxon>
        <taxon>Moraxellales</taxon>
        <taxon>Moraxellaceae</taxon>
        <taxon>Acinetobacter</taxon>
        <taxon>Acinetobacter calcoaceticus/baumannii complex</taxon>
    </lineage>
</organism>